<dbReference type="EMBL" id="JBHSBC010000021">
    <property type="protein sequence ID" value="MFC3982846.1"/>
    <property type="molecule type" value="Genomic_DNA"/>
</dbReference>
<comment type="caution">
    <text evidence="3">The sequence shown here is derived from an EMBL/GenBank/DDBJ whole genome shotgun (WGS) entry which is preliminary data.</text>
</comment>
<feature type="transmembrane region" description="Helical" evidence="2">
    <location>
        <begin position="163"/>
        <end position="184"/>
    </location>
</feature>
<evidence type="ECO:0000256" key="1">
    <source>
        <dbReference type="SAM" id="MobiDB-lite"/>
    </source>
</evidence>
<feature type="transmembrane region" description="Helical" evidence="2">
    <location>
        <begin position="66"/>
        <end position="86"/>
    </location>
</feature>
<evidence type="ECO:0000313" key="3">
    <source>
        <dbReference type="EMBL" id="MFC3982846.1"/>
    </source>
</evidence>
<keyword evidence="2" id="KW-1133">Transmembrane helix</keyword>
<keyword evidence="2" id="KW-0472">Membrane</keyword>
<feature type="transmembrane region" description="Helical" evidence="2">
    <location>
        <begin position="204"/>
        <end position="225"/>
    </location>
</feature>
<sequence length="346" mass="39074">MSQTLFSPGRKSLRETIAEASVTTKLYWLLRIGVGIEFIGHGWAGLSRSRAWLPYYDLFGISSDVALNYLMYVTGAIDITIGLLILFWPARILLLHTTVWGIFTALLRPTVGEGWWEFLERGGNYGMPLALLIMAGWGGWSLRRWLQRVDEPAAISDRTLIAIHWAMRGGLALLLIGHGGFGAFEHKRYWYDFFAFFGLGKTAVDSANLMVLVGAFEILLGLAILVKPWRSLLLFVLVWKLGTELLRPLVGQEWFQFVERDGDYVLPITLYVSAAAYALARTRTRTEPLSPPTTAEPGAPTRSPDRSSFRPPAARSPNRRCRFRHPRHARFTSWYGEPPGRPLRPL</sequence>
<keyword evidence="4" id="KW-1185">Reference proteome</keyword>
<feature type="transmembrane region" description="Helical" evidence="2">
    <location>
        <begin position="26"/>
        <end position="46"/>
    </location>
</feature>
<evidence type="ECO:0000313" key="4">
    <source>
        <dbReference type="Proteomes" id="UP001595698"/>
    </source>
</evidence>
<dbReference type="RefSeq" id="WP_386191479.1">
    <property type="nucleotide sequence ID" value="NZ_JBHSBC010000021.1"/>
</dbReference>
<dbReference type="Proteomes" id="UP001595698">
    <property type="component" value="Unassembled WGS sequence"/>
</dbReference>
<evidence type="ECO:0008006" key="5">
    <source>
        <dbReference type="Google" id="ProtNLM"/>
    </source>
</evidence>
<keyword evidence="2" id="KW-0812">Transmembrane</keyword>
<feature type="transmembrane region" description="Helical" evidence="2">
    <location>
        <begin position="123"/>
        <end position="142"/>
    </location>
</feature>
<organism evidence="3 4">
    <name type="scientific">Streptosporangium jomthongense</name>
    <dbReference type="NCBI Taxonomy" id="1193683"/>
    <lineage>
        <taxon>Bacteria</taxon>
        <taxon>Bacillati</taxon>
        <taxon>Actinomycetota</taxon>
        <taxon>Actinomycetes</taxon>
        <taxon>Streptosporangiales</taxon>
        <taxon>Streptosporangiaceae</taxon>
        <taxon>Streptosporangium</taxon>
    </lineage>
</organism>
<protein>
    <recommendedName>
        <fullName evidence="5">DoxX family protein</fullName>
    </recommendedName>
</protein>
<reference evidence="4" key="1">
    <citation type="journal article" date="2019" name="Int. J. Syst. Evol. Microbiol.">
        <title>The Global Catalogue of Microorganisms (GCM) 10K type strain sequencing project: providing services to taxonomists for standard genome sequencing and annotation.</title>
        <authorList>
            <consortium name="The Broad Institute Genomics Platform"/>
            <consortium name="The Broad Institute Genome Sequencing Center for Infectious Disease"/>
            <person name="Wu L."/>
            <person name="Ma J."/>
        </authorList>
    </citation>
    <scope>NUCLEOTIDE SEQUENCE [LARGE SCALE GENOMIC DNA]</scope>
    <source>
        <strain evidence="4">TBRC 7912</strain>
    </source>
</reference>
<gene>
    <name evidence="3" type="ORF">ACFOYY_22120</name>
</gene>
<evidence type="ECO:0000256" key="2">
    <source>
        <dbReference type="SAM" id="Phobius"/>
    </source>
</evidence>
<proteinExistence type="predicted"/>
<name>A0ABV8F2W2_9ACTN</name>
<feature type="transmembrane region" description="Helical" evidence="2">
    <location>
        <begin position="93"/>
        <end position="111"/>
    </location>
</feature>
<feature type="region of interest" description="Disordered" evidence="1">
    <location>
        <begin position="286"/>
        <end position="324"/>
    </location>
</feature>
<accession>A0ABV8F2W2</accession>